<organism evidence="10 11">
    <name type="scientific">Mikania micrantha</name>
    <name type="common">bitter vine</name>
    <dbReference type="NCBI Taxonomy" id="192012"/>
    <lineage>
        <taxon>Eukaryota</taxon>
        <taxon>Viridiplantae</taxon>
        <taxon>Streptophyta</taxon>
        <taxon>Embryophyta</taxon>
        <taxon>Tracheophyta</taxon>
        <taxon>Spermatophyta</taxon>
        <taxon>Magnoliopsida</taxon>
        <taxon>eudicotyledons</taxon>
        <taxon>Gunneridae</taxon>
        <taxon>Pentapetalae</taxon>
        <taxon>asterids</taxon>
        <taxon>campanulids</taxon>
        <taxon>Asterales</taxon>
        <taxon>Asteraceae</taxon>
        <taxon>Asteroideae</taxon>
        <taxon>Heliantheae alliance</taxon>
        <taxon>Eupatorieae</taxon>
        <taxon>Mikania</taxon>
    </lineage>
</organism>
<keyword evidence="2" id="KW-0479">Metal-binding</keyword>
<keyword evidence="4" id="KW-0378">Hydrolase</keyword>
<evidence type="ECO:0000256" key="4">
    <source>
        <dbReference type="ARBA" id="ARBA00022801"/>
    </source>
</evidence>
<feature type="region of interest" description="Disordered" evidence="7">
    <location>
        <begin position="392"/>
        <end position="422"/>
    </location>
</feature>
<dbReference type="GO" id="GO:0003676">
    <property type="term" value="F:nucleic acid binding"/>
    <property type="evidence" value="ECO:0007669"/>
    <property type="project" value="InterPro"/>
</dbReference>
<dbReference type="InterPro" id="IPR057670">
    <property type="entry name" value="SH3_retrovirus"/>
</dbReference>
<dbReference type="SUPFAM" id="SSF53098">
    <property type="entry name" value="Ribonuclease H-like"/>
    <property type="match status" value="1"/>
</dbReference>
<dbReference type="InterPro" id="IPR025724">
    <property type="entry name" value="GAG-pre-integrase_dom"/>
</dbReference>
<feature type="region of interest" description="Disordered" evidence="7">
    <location>
        <begin position="801"/>
        <end position="891"/>
    </location>
</feature>
<feature type="compositionally biased region" description="Basic and acidic residues" evidence="7">
    <location>
        <begin position="874"/>
        <end position="888"/>
    </location>
</feature>
<dbReference type="PROSITE" id="PS50994">
    <property type="entry name" value="INTEGRASE"/>
    <property type="match status" value="1"/>
</dbReference>
<feature type="region of interest" description="Disordered" evidence="7">
    <location>
        <begin position="1376"/>
        <end position="1422"/>
    </location>
</feature>
<dbReference type="SUPFAM" id="SSF56672">
    <property type="entry name" value="DNA/RNA polymerases"/>
    <property type="match status" value="1"/>
</dbReference>
<dbReference type="GO" id="GO:0006508">
    <property type="term" value="P:proteolysis"/>
    <property type="evidence" value="ECO:0007669"/>
    <property type="project" value="UniProtKB-KW"/>
</dbReference>
<evidence type="ECO:0000256" key="7">
    <source>
        <dbReference type="SAM" id="MobiDB-lite"/>
    </source>
</evidence>
<dbReference type="PANTHER" id="PTHR42648">
    <property type="entry name" value="TRANSPOSASE, PUTATIVE-RELATED"/>
    <property type="match status" value="1"/>
</dbReference>
<evidence type="ECO:0000256" key="2">
    <source>
        <dbReference type="ARBA" id="ARBA00022723"/>
    </source>
</evidence>
<dbReference type="InterPro" id="IPR013103">
    <property type="entry name" value="RVT_2"/>
</dbReference>
<sequence>MASKNLTNLSNLLNLDNEIGTGTKPPRLVSGDNFQDWKFRFQSFIKYTDPKLWRSIEEGPYVPSYQSEINGPLVPKDPELYTDNDILMMEKDEKAYASITMALSTDVAHGFKEHKTAKELWNALVERFEGNEDMRESRKDMLRPRFNMFNHIKGESLEAQLNRFTHLMTEMTSSGIEMTKGEVNKKLLNSLPYTWNSNCTTIKRTKDMYKTSLSELISIINSYDMDDKQRALNHASSMGIAPTSENSALLSAINLQSQGMQHYQPSSSHGVPFETAFLSSGQAGSVPKVNPESEENLLLFKGFMNSYNAFIAGELAPSNLTQDNLEQINPADVEEMDISWQMAMAVFRAKKFIKKYGRNSFGNAPGKKLGFDKSKLRCYNCDQPGHFARECKQPKVAKEGGEKKPEEKSGNATAGGNASTSKALVTQETDSYDWSDQVQELELTLSHAFMAEVDDKQKEVTENLCSTSCINKVFKYRSHNESLIKELNKLKYFNSEFLKNEGIFKRKLEAEGRDVARLKELLSDKESNYRDARRKIDELTLELDQVKTQLSKTSVKCEKFDYSSKVLENMVSIQFKRDNKGLGFKECAPPFNHNYSCMPRINTSVDDLELDSSRACDFPTKPVMLTADPVMTNDSKVCAEKLSVAGLEEKKVERSAGRSTNCSTSTRQSSFVPKTDFVGKFDEIDINLNDMLKHFQKTFAIKSTFSPLTAQNAPAHSTVTKEECSQLNPNCEPYIPTGSLEQISSNSSSSQSNCDVKPFDPIKFHQKVCCYACGKPGHIARHCLHRPTEFFYGKNQKVIPKAKPVNKHVRTVPSSKPKATSQKGTQTQTPSTAKRHKKSNKTQSGFHKQTPRIFKTKIKPVDQGSGSMTKHIKLNSERPKPKPKDRGKPSKLKHVWYVDSGCSRHMTGDFSQLHEVTPFNGGYVSFAGDKGGRISMKGTVTNGTLSFEDVYYVEELNHSLLSVSQICDKSFSTHFTNKECLILKPGFVVPEKWILMRTPRINNAYIINMNSDSFTENTCLFSKASEHDCLLWHRRLGHVNLKNLNRLAKGDHVIGLPSKDFSTIEKCIACAKGKQHKRPHKPKLFTSISSVLQLLHMDLFGPVNVMSIGKKSYCLVVTDDYSRFTWVFFLAKKDETPEILKKFITLIENQKNLKVKVIRTDNGTEFRNQTLIDFCDEKGIARQYSAARTPQQNGVAERRNRTLIEAARTMLSESKLPIFFWAEAVNTACYVQNRALLNKRHQKTPYEILFNQKPKVGHFKSFGCPCTLLHTEPNHKFDDKADECYFVGYSSERAAYRVYNKKTRMIVESYYIDWQEMNSTDAGSGPNWLFEYDSTFKPFSTPSENAGASEQADDFYKGDDVDYRVDYVPCDPNLLTVDPPGMYNRDPPAQPTPVQEVLPSEPDTSQSVQPLPEADQISSSSHQTFDNPLFSDNIPEEHCVDQVTESSENAHTNNISSSSIDQVNSLSNLLDNLAVEEVPTLSINKNHPVENIIGPLSEGVLTRSRTITAQNLLPEETTTRSQSGPINSCLYSCFISQVEPKNVKMALKESSWVEAMQEELMQFQKLKVWNLVPLPKGKLPIGTRWVFRNKRDDSGVIIRNKARLVVQGFYQQEGIDYEEVFAPVARLEAIRIFLAYASFMNFTVYQMDVKTAFLYGKVKEEIYVCQPPGFEDPQNPEHVYKLDKALYGLHQAPRAWYATLTDHLLANGYTRGAIDQTLFVRKDKDELILVQIYVDDIIFGSTSSALCKEFEGVMKKKFEMSAMGEMTFFLGLQVKQDSKGVLIHQGKYVTDILTKFKMMESKPASTPMAARPILTSDLDGEDVDQHLYRSMIGSLMYLTASRPDIMFSVCQCARYQANPKASHLIAVKRIFRYLVGKPKLGLWYPKNSEFRLFAYSDSDFGGCNLDRKSTTGGCQYLGDRLVSWQCKKQTTVSTSTAEAEYVAASSCCSQVIWMQQQLLDYGLNFLDSPIYCDNEAALQIVKNPVQHSKTKHIDIRIHFIRDCFERKLIHLEKMADLRFVHDHNMTAFLGEPPAKHSEFKSMVDGLILSPINYAIMEYPPIMTDFVRSFWSTVEESVDADGNIIIVGKIQDHPIIISEQIIRECLQFGDKDSDPVELDQAMIKHVDFGQQ</sequence>
<evidence type="ECO:0000256" key="6">
    <source>
        <dbReference type="SAM" id="Coils"/>
    </source>
</evidence>
<dbReference type="InterPro" id="IPR054722">
    <property type="entry name" value="PolX-like_BBD"/>
</dbReference>
<dbReference type="Pfam" id="PF00665">
    <property type="entry name" value="rve"/>
    <property type="match status" value="1"/>
</dbReference>
<keyword evidence="3" id="KW-0064">Aspartyl protease</keyword>
<evidence type="ECO:0000313" key="11">
    <source>
        <dbReference type="Proteomes" id="UP000326396"/>
    </source>
</evidence>
<dbReference type="Gene3D" id="3.30.420.10">
    <property type="entry name" value="Ribonuclease H-like superfamily/Ribonuclease H"/>
    <property type="match status" value="1"/>
</dbReference>
<dbReference type="PROSITE" id="PS50158">
    <property type="entry name" value="ZF_CCHC"/>
    <property type="match status" value="2"/>
</dbReference>
<feature type="domain" description="CCHC-type" evidence="8">
    <location>
        <begin position="770"/>
        <end position="783"/>
    </location>
</feature>
<protein>
    <submittedName>
        <fullName evidence="10">Uncharacterized protein</fullName>
    </submittedName>
</protein>
<feature type="domain" description="Integrase catalytic" evidence="9">
    <location>
        <begin position="1078"/>
        <end position="1253"/>
    </location>
</feature>
<dbReference type="InterPro" id="IPR001878">
    <property type="entry name" value="Znf_CCHC"/>
</dbReference>
<feature type="compositionally biased region" description="Polar residues" evidence="7">
    <location>
        <begin position="812"/>
        <end position="832"/>
    </location>
</feature>
<dbReference type="CDD" id="cd09272">
    <property type="entry name" value="RNase_HI_RT_Ty1"/>
    <property type="match status" value="1"/>
</dbReference>
<dbReference type="GO" id="GO:0008270">
    <property type="term" value="F:zinc ion binding"/>
    <property type="evidence" value="ECO:0007669"/>
    <property type="project" value="UniProtKB-KW"/>
</dbReference>
<gene>
    <name evidence="10" type="ORF">E3N88_42272</name>
</gene>
<keyword evidence="6" id="KW-0175">Coiled coil</keyword>
<dbReference type="OrthoDB" id="1751476at2759"/>
<name>A0A5N6LI80_9ASTR</name>
<dbReference type="Pfam" id="PF14223">
    <property type="entry name" value="Retrotran_gag_2"/>
    <property type="match status" value="1"/>
</dbReference>
<dbReference type="Pfam" id="PF00098">
    <property type="entry name" value="zf-CCHC"/>
    <property type="match status" value="1"/>
</dbReference>
<dbReference type="Pfam" id="PF13976">
    <property type="entry name" value="gag_pre-integrs"/>
    <property type="match status" value="1"/>
</dbReference>
<keyword evidence="1" id="KW-0645">Protease</keyword>
<dbReference type="Proteomes" id="UP000326396">
    <property type="component" value="Unassembled WGS sequence"/>
</dbReference>
<dbReference type="SUPFAM" id="SSF57756">
    <property type="entry name" value="Retrovirus zinc finger-like domains"/>
    <property type="match status" value="1"/>
</dbReference>
<dbReference type="EMBL" id="SZYD01000470">
    <property type="protein sequence ID" value="KAD1800793.1"/>
    <property type="molecule type" value="Genomic_DNA"/>
</dbReference>
<keyword evidence="5" id="KW-0862">Zinc</keyword>
<reference evidence="10 11" key="1">
    <citation type="submission" date="2019-05" db="EMBL/GenBank/DDBJ databases">
        <title>Mikania micrantha, genome provides insights into the molecular mechanism of rapid growth.</title>
        <authorList>
            <person name="Liu B."/>
        </authorList>
    </citation>
    <scope>NUCLEOTIDE SEQUENCE [LARGE SCALE GENOMIC DNA]</scope>
    <source>
        <strain evidence="10">NLD-2019</strain>
        <tissue evidence="10">Leaf</tissue>
    </source>
</reference>
<evidence type="ECO:0000256" key="3">
    <source>
        <dbReference type="ARBA" id="ARBA00022750"/>
    </source>
</evidence>
<dbReference type="GO" id="GO:0004190">
    <property type="term" value="F:aspartic-type endopeptidase activity"/>
    <property type="evidence" value="ECO:0007669"/>
    <property type="project" value="UniProtKB-KW"/>
</dbReference>
<dbReference type="InterPro" id="IPR043502">
    <property type="entry name" value="DNA/RNA_pol_sf"/>
</dbReference>
<dbReference type="PANTHER" id="PTHR42648:SF32">
    <property type="entry name" value="RIBONUCLEASE H-LIKE DOMAIN, GAG-PRE-INTEGRASE DOMAIN PROTEIN-RELATED"/>
    <property type="match status" value="1"/>
</dbReference>
<comment type="caution">
    <text evidence="10">The sequence shown here is derived from an EMBL/GenBank/DDBJ whole genome shotgun (WGS) entry which is preliminary data.</text>
</comment>
<evidence type="ECO:0000256" key="5">
    <source>
        <dbReference type="PROSITE-ProRule" id="PRU00047"/>
    </source>
</evidence>
<accession>A0A5N6LI80</accession>
<dbReference type="InterPro" id="IPR039537">
    <property type="entry name" value="Retrotran_Ty1/copia-like"/>
</dbReference>
<proteinExistence type="predicted"/>
<evidence type="ECO:0000256" key="1">
    <source>
        <dbReference type="ARBA" id="ARBA00022670"/>
    </source>
</evidence>
<evidence type="ECO:0000313" key="10">
    <source>
        <dbReference type="EMBL" id="KAD1800793.1"/>
    </source>
</evidence>
<dbReference type="Pfam" id="PF22936">
    <property type="entry name" value="Pol_BBD"/>
    <property type="match status" value="1"/>
</dbReference>
<dbReference type="Gene3D" id="4.10.60.10">
    <property type="entry name" value="Zinc finger, CCHC-type"/>
    <property type="match status" value="1"/>
</dbReference>
<keyword evidence="5" id="KW-0863">Zinc-finger</keyword>
<feature type="compositionally biased region" description="Basic and acidic residues" evidence="7">
    <location>
        <begin position="392"/>
        <end position="409"/>
    </location>
</feature>
<dbReference type="InterPro" id="IPR036397">
    <property type="entry name" value="RNaseH_sf"/>
</dbReference>
<dbReference type="Pfam" id="PF25597">
    <property type="entry name" value="SH3_retrovirus"/>
    <property type="match status" value="1"/>
</dbReference>
<dbReference type="InterPro" id="IPR012337">
    <property type="entry name" value="RNaseH-like_sf"/>
</dbReference>
<evidence type="ECO:0000259" key="9">
    <source>
        <dbReference type="PROSITE" id="PS50994"/>
    </source>
</evidence>
<feature type="compositionally biased region" description="Polar residues" evidence="7">
    <location>
        <begin position="410"/>
        <end position="422"/>
    </location>
</feature>
<keyword evidence="11" id="KW-1185">Reference proteome</keyword>
<dbReference type="InterPro" id="IPR036875">
    <property type="entry name" value="Znf_CCHC_sf"/>
</dbReference>
<feature type="domain" description="CCHC-type" evidence="8">
    <location>
        <begin position="377"/>
        <end position="393"/>
    </location>
</feature>
<dbReference type="InterPro" id="IPR001584">
    <property type="entry name" value="Integrase_cat-core"/>
</dbReference>
<evidence type="ECO:0000259" key="8">
    <source>
        <dbReference type="PROSITE" id="PS50158"/>
    </source>
</evidence>
<dbReference type="SMART" id="SM00343">
    <property type="entry name" value="ZnF_C2HC"/>
    <property type="match status" value="2"/>
</dbReference>
<dbReference type="GO" id="GO:0015074">
    <property type="term" value="P:DNA integration"/>
    <property type="evidence" value="ECO:0007669"/>
    <property type="project" value="InterPro"/>
</dbReference>
<feature type="coiled-coil region" evidence="6">
    <location>
        <begin position="508"/>
        <end position="556"/>
    </location>
</feature>
<dbReference type="Pfam" id="PF07727">
    <property type="entry name" value="RVT_2"/>
    <property type="match status" value="1"/>
</dbReference>